<keyword evidence="4 5" id="KW-0472">Membrane</keyword>
<reference evidence="6" key="1">
    <citation type="submission" date="2020-05" db="EMBL/GenBank/DDBJ databases">
        <title>Phylogenomic resolution of chytrid fungi.</title>
        <authorList>
            <person name="Stajich J.E."/>
            <person name="Amses K."/>
            <person name="Simmons R."/>
            <person name="Seto K."/>
            <person name="Myers J."/>
            <person name="Bonds A."/>
            <person name="Quandt C.A."/>
            <person name="Barry K."/>
            <person name="Liu P."/>
            <person name="Grigoriev I."/>
            <person name="Longcore J.E."/>
            <person name="James T.Y."/>
        </authorList>
    </citation>
    <scope>NUCLEOTIDE SEQUENCE</scope>
    <source>
        <strain evidence="6">JEL0476</strain>
    </source>
</reference>
<dbReference type="GO" id="GO:0005385">
    <property type="term" value="F:zinc ion transmembrane transporter activity"/>
    <property type="evidence" value="ECO:0007669"/>
    <property type="project" value="TreeGrafter"/>
</dbReference>
<dbReference type="EMBL" id="JADGJW010000488">
    <property type="protein sequence ID" value="KAJ3216258.1"/>
    <property type="molecule type" value="Genomic_DNA"/>
</dbReference>
<sequence length="398" mass="44389">MKFLALGLSFISGMGTLLGGVLLLIFLKTREHSSMHSISLDPILFSKLLAVSAGVMLLLSLDLIVLESLPSLGLLATSFYTALGSLFFVIIQKFLPGEIYNKKNLKKKLNLQSNIDEKIAAVLIDSNNIETTKSKKLLRTTLVTFFAMASHNLPEGISVAFTTDADLQLGISLCIAILLHNVLEGMIVALPIFASTNSTKKVIIWTFINGLMEPFGVIMAYSLSFTLSWDPTDFNYIHKTLAAVGGVMAGITLMELIPSSLTYNKNNSFQLSKQDWKNDKINRLNILYSIIAVGEISKTIRHDYFLSSGKDTSAFARWGYDFEDYKLLRDQICHDPLRSLNSASDCSTDFLIAEKDRGTIIGYKKSGWTFEEQLNYCLNQKHLQVLLGYTKEEIVNEY</sequence>
<feature type="transmembrane region" description="Helical" evidence="5">
    <location>
        <begin position="72"/>
        <end position="95"/>
    </location>
</feature>
<dbReference type="PANTHER" id="PTHR11040">
    <property type="entry name" value="ZINC/IRON TRANSPORTER"/>
    <property type="match status" value="1"/>
</dbReference>
<dbReference type="PANTHER" id="PTHR11040:SF210">
    <property type="entry name" value="ZINC-REGULATED TRANSPORTER 3"/>
    <property type="match status" value="1"/>
</dbReference>
<evidence type="ECO:0000256" key="1">
    <source>
        <dbReference type="ARBA" id="ARBA00004141"/>
    </source>
</evidence>
<keyword evidence="3 5" id="KW-1133">Transmembrane helix</keyword>
<keyword evidence="7" id="KW-1185">Reference proteome</keyword>
<proteinExistence type="predicted"/>
<protein>
    <submittedName>
        <fullName evidence="6">Uncharacterized protein</fullName>
    </submittedName>
</protein>
<feature type="transmembrane region" description="Helical" evidence="5">
    <location>
        <begin position="142"/>
        <end position="161"/>
    </location>
</feature>
<name>A0AAD5XUL7_9FUNG</name>
<comment type="subcellular location">
    <subcellularLocation>
        <location evidence="1">Membrane</location>
        <topology evidence="1">Multi-pass membrane protein</topology>
    </subcellularLocation>
</comment>
<evidence type="ECO:0000256" key="4">
    <source>
        <dbReference type="ARBA" id="ARBA00023136"/>
    </source>
</evidence>
<dbReference type="GO" id="GO:0016020">
    <property type="term" value="C:membrane"/>
    <property type="evidence" value="ECO:0007669"/>
    <property type="project" value="UniProtKB-SubCell"/>
</dbReference>
<feature type="transmembrane region" description="Helical" evidence="5">
    <location>
        <begin position="167"/>
        <end position="190"/>
    </location>
</feature>
<feature type="transmembrane region" description="Helical" evidence="5">
    <location>
        <begin position="6"/>
        <end position="27"/>
    </location>
</feature>
<evidence type="ECO:0000313" key="7">
    <source>
        <dbReference type="Proteomes" id="UP001211065"/>
    </source>
</evidence>
<dbReference type="AlphaFoldDB" id="A0AAD5XUL7"/>
<evidence type="ECO:0000256" key="5">
    <source>
        <dbReference type="SAM" id="Phobius"/>
    </source>
</evidence>
<feature type="transmembrane region" description="Helical" evidence="5">
    <location>
        <begin position="202"/>
        <end position="224"/>
    </location>
</feature>
<comment type="caution">
    <text evidence="6">The sequence shown here is derived from an EMBL/GenBank/DDBJ whole genome shotgun (WGS) entry which is preliminary data.</text>
</comment>
<evidence type="ECO:0000256" key="3">
    <source>
        <dbReference type="ARBA" id="ARBA00022989"/>
    </source>
</evidence>
<keyword evidence="2 5" id="KW-0812">Transmembrane</keyword>
<dbReference type="Pfam" id="PF02535">
    <property type="entry name" value="Zip"/>
    <property type="match status" value="1"/>
</dbReference>
<gene>
    <name evidence="6" type="ORF">HK099_005940</name>
</gene>
<dbReference type="Proteomes" id="UP001211065">
    <property type="component" value="Unassembled WGS sequence"/>
</dbReference>
<evidence type="ECO:0000313" key="6">
    <source>
        <dbReference type="EMBL" id="KAJ3216258.1"/>
    </source>
</evidence>
<dbReference type="InterPro" id="IPR003689">
    <property type="entry name" value="ZIP"/>
</dbReference>
<organism evidence="6 7">
    <name type="scientific">Clydaea vesicula</name>
    <dbReference type="NCBI Taxonomy" id="447962"/>
    <lineage>
        <taxon>Eukaryota</taxon>
        <taxon>Fungi</taxon>
        <taxon>Fungi incertae sedis</taxon>
        <taxon>Chytridiomycota</taxon>
        <taxon>Chytridiomycota incertae sedis</taxon>
        <taxon>Chytridiomycetes</taxon>
        <taxon>Lobulomycetales</taxon>
        <taxon>Lobulomycetaceae</taxon>
        <taxon>Clydaea</taxon>
    </lineage>
</organism>
<feature type="transmembrane region" description="Helical" evidence="5">
    <location>
        <begin position="48"/>
        <end position="66"/>
    </location>
</feature>
<accession>A0AAD5XUL7</accession>
<evidence type="ECO:0000256" key="2">
    <source>
        <dbReference type="ARBA" id="ARBA00022692"/>
    </source>
</evidence>
<feature type="transmembrane region" description="Helical" evidence="5">
    <location>
        <begin position="236"/>
        <end position="257"/>
    </location>
</feature>